<dbReference type="AlphaFoldDB" id="A0A5E4PW16"/>
<gene>
    <name evidence="2" type="ORF">LSINAPIS_LOCUS2394</name>
</gene>
<proteinExistence type="predicted"/>
<feature type="region of interest" description="Disordered" evidence="1">
    <location>
        <begin position="70"/>
        <end position="215"/>
    </location>
</feature>
<feature type="compositionally biased region" description="Polar residues" evidence="1">
    <location>
        <begin position="111"/>
        <end position="132"/>
    </location>
</feature>
<keyword evidence="3" id="KW-1185">Reference proteome</keyword>
<name>A0A5E4PW16_9NEOP</name>
<protein>
    <submittedName>
        <fullName evidence="2">Uncharacterized protein</fullName>
    </submittedName>
</protein>
<dbReference type="Proteomes" id="UP000324832">
    <property type="component" value="Unassembled WGS sequence"/>
</dbReference>
<evidence type="ECO:0000256" key="1">
    <source>
        <dbReference type="SAM" id="MobiDB-lite"/>
    </source>
</evidence>
<dbReference type="EMBL" id="FZQP02000482">
    <property type="protein sequence ID" value="VVC89212.1"/>
    <property type="molecule type" value="Genomic_DNA"/>
</dbReference>
<evidence type="ECO:0000313" key="3">
    <source>
        <dbReference type="Proteomes" id="UP000324832"/>
    </source>
</evidence>
<reference evidence="2 3" key="1">
    <citation type="submission" date="2017-07" db="EMBL/GenBank/DDBJ databases">
        <authorList>
            <person name="Talla V."/>
            <person name="Backstrom N."/>
        </authorList>
    </citation>
    <scope>NUCLEOTIDE SEQUENCE [LARGE SCALE GENOMIC DNA]</scope>
</reference>
<feature type="compositionally biased region" description="Polar residues" evidence="1">
    <location>
        <begin position="75"/>
        <end position="90"/>
    </location>
</feature>
<sequence length="215" mass="22839">MALVRRILGDAQAKLRKMVDEQVSVGTRVEAEAEPEPADPLITPACSVLDRADLDRPVPPERRLLISTLDKPRHSSLNGDTTLNRSTRLSIRNGKDNPFIVSSPDDDNKENQTNGKLESPIKWSTQNGSDSGTYAEIGTGGNSNTSDKNPLDPADSSEEEVPLPEATSPGRSSDGPEPRADITATLDGGGASFPRDAHRSADGSSATGRKRTIAG</sequence>
<evidence type="ECO:0000313" key="2">
    <source>
        <dbReference type="EMBL" id="VVC89212.1"/>
    </source>
</evidence>
<organism evidence="2 3">
    <name type="scientific">Leptidea sinapis</name>
    <dbReference type="NCBI Taxonomy" id="189913"/>
    <lineage>
        <taxon>Eukaryota</taxon>
        <taxon>Metazoa</taxon>
        <taxon>Ecdysozoa</taxon>
        <taxon>Arthropoda</taxon>
        <taxon>Hexapoda</taxon>
        <taxon>Insecta</taxon>
        <taxon>Pterygota</taxon>
        <taxon>Neoptera</taxon>
        <taxon>Endopterygota</taxon>
        <taxon>Lepidoptera</taxon>
        <taxon>Glossata</taxon>
        <taxon>Ditrysia</taxon>
        <taxon>Papilionoidea</taxon>
        <taxon>Pieridae</taxon>
        <taxon>Dismorphiinae</taxon>
        <taxon>Leptidea</taxon>
    </lineage>
</organism>
<accession>A0A5E4PW16</accession>